<dbReference type="AlphaFoldDB" id="A0A975BVE6"/>
<dbReference type="PANTHER" id="PTHR30231:SF41">
    <property type="entry name" value="DNA POLYMERASE III SUBUNIT EPSILON"/>
    <property type="match status" value="1"/>
</dbReference>
<dbReference type="Proteomes" id="UP000663722">
    <property type="component" value="Chromosome"/>
</dbReference>
<dbReference type="GO" id="GO:0003677">
    <property type="term" value="F:DNA binding"/>
    <property type="evidence" value="ECO:0007669"/>
    <property type="project" value="UniProtKB-KW"/>
</dbReference>
<dbReference type="GO" id="GO:0045004">
    <property type="term" value="P:DNA replication proofreading"/>
    <property type="evidence" value="ECO:0007669"/>
    <property type="project" value="TreeGrafter"/>
</dbReference>
<dbReference type="Pfam" id="PF26016">
    <property type="entry name" value="ExoI_C"/>
    <property type="match status" value="1"/>
</dbReference>
<feature type="binding site" evidence="2">
    <location>
        <position position="12"/>
    </location>
    <ligand>
        <name>Mg(2+)</name>
        <dbReference type="ChEBI" id="CHEBI:18420"/>
        <label>1</label>
    </ligand>
</feature>
<feature type="binding site" evidence="2">
    <location>
        <position position="180"/>
    </location>
    <ligand>
        <name>Mg(2+)</name>
        <dbReference type="ChEBI" id="CHEBI:18420"/>
        <label>2</label>
    </ligand>
</feature>
<organism evidence="5 6">
    <name type="scientific">Desulfonema magnum</name>
    <dbReference type="NCBI Taxonomy" id="45655"/>
    <lineage>
        <taxon>Bacteria</taxon>
        <taxon>Pseudomonadati</taxon>
        <taxon>Thermodesulfobacteriota</taxon>
        <taxon>Desulfobacteria</taxon>
        <taxon>Desulfobacterales</taxon>
        <taxon>Desulfococcaceae</taxon>
        <taxon>Desulfonema</taxon>
    </lineage>
</organism>
<dbReference type="EMBL" id="CP061800">
    <property type="protein sequence ID" value="QTA91840.1"/>
    <property type="molecule type" value="Genomic_DNA"/>
</dbReference>
<dbReference type="CDD" id="cd06138">
    <property type="entry name" value="ExoI_N"/>
    <property type="match status" value="1"/>
</dbReference>
<gene>
    <name evidence="5" type="ORF">dnm_079140</name>
</gene>
<comment type="cofactor">
    <cofactor evidence="2">
        <name>Mg(2+)</name>
        <dbReference type="ChEBI" id="CHEBI:18420"/>
    </cofactor>
    <text evidence="2">Binds 2 Mg(2+) ions per monomer.</text>
</comment>
<dbReference type="Gene3D" id="3.30.420.10">
    <property type="entry name" value="Ribonuclease H-like superfamily/Ribonuclease H"/>
    <property type="match status" value="1"/>
</dbReference>
<feature type="binding site" evidence="1">
    <location>
        <position position="159"/>
    </location>
    <ligand>
        <name>substrate</name>
    </ligand>
</feature>
<dbReference type="InterPro" id="IPR023607">
    <property type="entry name" value="Exodeoxyribonuclease_I"/>
</dbReference>
<keyword evidence="6" id="KW-1185">Reference proteome</keyword>
<feature type="domain" description="ExoI SH3-like" evidence="3">
    <location>
        <begin position="195"/>
        <end position="340"/>
    </location>
</feature>
<dbReference type="KEGG" id="dmm:dnm_079140"/>
<evidence type="ECO:0000259" key="4">
    <source>
        <dbReference type="PROSITE" id="PS51785"/>
    </source>
</evidence>
<protein>
    <submittedName>
        <fullName evidence="5">Exodeoxyribonuclease I</fullName>
    </submittedName>
</protein>
<dbReference type="PROSITE" id="PS51785">
    <property type="entry name" value="EXOI_C"/>
    <property type="match status" value="1"/>
</dbReference>
<dbReference type="Gene3D" id="1.20.1280.70">
    <property type="entry name" value="Exonuclease ExoI, domain 3"/>
    <property type="match status" value="1"/>
</dbReference>
<accession>A0A975BVE6</accession>
<dbReference type="PROSITE" id="PS51784">
    <property type="entry name" value="EXOI_SH3"/>
    <property type="match status" value="1"/>
</dbReference>
<evidence type="ECO:0000313" key="6">
    <source>
        <dbReference type="Proteomes" id="UP000663722"/>
    </source>
</evidence>
<dbReference type="GO" id="GO:0008310">
    <property type="term" value="F:single-stranded DNA 3'-5' DNA exonuclease activity"/>
    <property type="evidence" value="ECO:0007669"/>
    <property type="project" value="UniProtKB-EC"/>
</dbReference>
<dbReference type="InterPro" id="IPR034747">
    <property type="entry name" value="EXOI_SH3"/>
</dbReference>
<dbReference type="GO" id="GO:0005829">
    <property type="term" value="C:cytosol"/>
    <property type="evidence" value="ECO:0007669"/>
    <property type="project" value="TreeGrafter"/>
</dbReference>
<dbReference type="SMART" id="SM00479">
    <property type="entry name" value="EXOIII"/>
    <property type="match status" value="1"/>
</dbReference>
<sequence length="476" mass="56499">MEKKMKSYLFYDLETTGLNICFDQILQFAAIRTDMQFNEIERYSTFVQLRPDVVYSAQANITNRISVPDTMNGICEFEAVTKIHTLFNQPNTISIGYNSFNFDDKFLRFSFHRNLLPVYTHQFKNGCYRMDMLPVVTMYYLFQNNVLKWPEINGKPTLKLEHVSRENQLVTGQAHDALVDVEATIELAKILAKEQKMWNYLIGYFIKNEDKKRITNLPYFFDHDGRKEIWGLMVGTNYGSEQKYQIPVLYIGDSVPYSNQTLWLRLDLPDLRETTTETIPEKTWVVRKKYGESNLLLAPENRFLKNLDEERLACVEKNKNWFRKHDDILQDIIRYYREYEYPIIPDLDVDAALYQMGFPDKTDESLCRDFHTASLSDKLKLADRFTNPEMKRLAIRIFCRNYPSYTPKVFLEKFERHLYDHIYDDKKALIDYRGKPYGNFKDVLAEIMDIRENQNVDNKQKQLLNDLESYVKSKAR</sequence>
<keyword evidence="2" id="KW-0460">Magnesium</keyword>
<dbReference type="InterPro" id="IPR058561">
    <property type="entry name" value="Exonuc_1_C"/>
</dbReference>
<dbReference type="PIRSF" id="PIRSF000977">
    <property type="entry name" value="Exodeoxyribonuclease_I"/>
    <property type="match status" value="1"/>
</dbReference>
<evidence type="ECO:0000256" key="1">
    <source>
        <dbReference type="PIRSR" id="PIRSR000977-1"/>
    </source>
</evidence>
<evidence type="ECO:0000256" key="2">
    <source>
        <dbReference type="PIRSR" id="PIRSR000977-2"/>
    </source>
</evidence>
<feature type="binding site" evidence="2">
    <location>
        <position position="14"/>
    </location>
    <ligand>
        <name>Mg(2+)</name>
        <dbReference type="ChEBI" id="CHEBI:18420"/>
        <label>2</label>
    </ligand>
</feature>
<dbReference type="InterPro" id="IPR036397">
    <property type="entry name" value="RNaseH_sf"/>
</dbReference>
<reference evidence="5" key="1">
    <citation type="journal article" date="2021" name="Microb. Physiol.">
        <title>Proteogenomic Insights into the Physiology of Marine, Sulfate-Reducing, Filamentous Desulfonema limicola and Desulfonema magnum.</title>
        <authorList>
            <person name="Schnaars V."/>
            <person name="Wohlbrand L."/>
            <person name="Scheve S."/>
            <person name="Hinrichs C."/>
            <person name="Reinhardt R."/>
            <person name="Rabus R."/>
        </authorList>
    </citation>
    <scope>NUCLEOTIDE SEQUENCE</scope>
    <source>
        <strain evidence="5">4be13</strain>
    </source>
</reference>
<dbReference type="InterPro" id="IPR013520">
    <property type="entry name" value="Ribonucl_H"/>
</dbReference>
<feature type="binding site" evidence="1">
    <location>
        <position position="14"/>
    </location>
    <ligand>
        <name>substrate</name>
    </ligand>
</feature>
<dbReference type="InterPro" id="IPR012337">
    <property type="entry name" value="RNaseH-like_sf"/>
</dbReference>
<dbReference type="Pfam" id="PF00929">
    <property type="entry name" value="RNase_T"/>
    <property type="match status" value="1"/>
</dbReference>
<evidence type="ECO:0000259" key="3">
    <source>
        <dbReference type="PROSITE" id="PS51784"/>
    </source>
</evidence>
<dbReference type="GO" id="GO:0046872">
    <property type="term" value="F:metal ion binding"/>
    <property type="evidence" value="ECO:0007669"/>
    <property type="project" value="UniProtKB-KW"/>
</dbReference>
<proteinExistence type="predicted"/>
<feature type="domain" description="ExoI C-terminal" evidence="4">
    <location>
        <begin position="345"/>
        <end position="475"/>
    </location>
</feature>
<dbReference type="PANTHER" id="PTHR30231">
    <property type="entry name" value="DNA POLYMERASE III SUBUNIT EPSILON"/>
    <property type="match status" value="1"/>
</dbReference>
<keyword evidence="2" id="KW-0479">Metal-binding</keyword>
<evidence type="ECO:0000313" key="5">
    <source>
        <dbReference type="EMBL" id="QTA91840.1"/>
    </source>
</evidence>
<dbReference type="SUPFAM" id="SSF53098">
    <property type="entry name" value="Ribonuclease H-like"/>
    <property type="match status" value="1"/>
</dbReference>
<name>A0A975BVE6_9BACT</name>